<evidence type="ECO:0008006" key="3">
    <source>
        <dbReference type="Google" id="ProtNLM"/>
    </source>
</evidence>
<dbReference type="KEGG" id="uli:ETAA1_36860"/>
<proteinExistence type="predicted"/>
<dbReference type="InterPro" id="IPR036590">
    <property type="entry name" value="SRAP-like"/>
</dbReference>
<gene>
    <name evidence="1" type="ORF">ETAA1_36860</name>
</gene>
<dbReference type="OrthoDB" id="9782620at2"/>
<evidence type="ECO:0000313" key="2">
    <source>
        <dbReference type="Proteomes" id="UP000319576"/>
    </source>
</evidence>
<dbReference type="GO" id="GO:0106300">
    <property type="term" value="P:protein-DNA covalent cross-linking repair"/>
    <property type="evidence" value="ECO:0007669"/>
    <property type="project" value="InterPro"/>
</dbReference>
<sequence>MCGRYTLTAGWGEVANEFGLPEPLGAVTALPPRYNIAPSQAVPVVGSRRRYS</sequence>
<dbReference type="GO" id="GO:0003697">
    <property type="term" value="F:single-stranded DNA binding"/>
    <property type="evidence" value="ECO:0007669"/>
    <property type="project" value="InterPro"/>
</dbReference>
<dbReference type="SUPFAM" id="SSF143081">
    <property type="entry name" value="BB1717-like"/>
    <property type="match status" value="1"/>
</dbReference>
<keyword evidence="2" id="KW-1185">Reference proteome</keyword>
<protein>
    <recommendedName>
        <fullName evidence="3">SOS response-associated peptidase</fullName>
    </recommendedName>
</protein>
<dbReference type="InterPro" id="IPR003738">
    <property type="entry name" value="SRAP"/>
</dbReference>
<dbReference type="Proteomes" id="UP000319576">
    <property type="component" value="Chromosome"/>
</dbReference>
<dbReference type="RefSeq" id="WP_145240862.1">
    <property type="nucleotide sequence ID" value="NZ_CP036273.1"/>
</dbReference>
<dbReference type="Gene3D" id="3.90.1680.10">
    <property type="entry name" value="SOS response associated peptidase-like"/>
    <property type="match status" value="1"/>
</dbReference>
<dbReference type="AlphaFoldDB" id="A0A517XW27"/>
<dbReference type="Pfam" id="PF02586">
    <property type="entry name" value="SRAP"/>
    <property type="match status" value="1"/>
</dbReference>
<organism evidence="1 2">
    <name type="scientific">Urbifossiella limnaea</name>
    <dbReference type="NCBI Taxonomy" id="2528023"/>
    <lineage>
        <taxon>Bacteria</taxon>
        <taxon>Pseudomonadati</taxon>
        <taxon>Planctomycetota</taxon>
        <taxon>Planctomycetia</taxon>
        <taxon>Gemmatales</taxon>
        <taxon>Gemmataceae</taxon>
        <taxon>Urbifossiella</taxon>
    </lineage>
</organism>
<reference evidence="1 2" key="1">
    <citation type="submission" date="2019-02" db="EMBL/GenBank/DDBJ databases">
        <title>Deep-cultivation of Planctomycetes and their phenomic and genomic characterization uncovers novel biology.</title>
        <authorList>
            <person name="Wiegand S."/>
            <person name="Jogler M."/>
            <person name="Boedeker C."/>
            <person name="Pinto D."/>
            <person name="Vollmers J."/>
            <person name="Rivas-Marin E."/>
            <person name="Kohn T."/>
            <person name="Peeters S.H."/>
            <person name="Heuer A."/>
            <person name="Rast P."/>
            <person name="Oberbeckmann S."/>
            <person name="Bunk B."/>
            <person name="Jeske O."/>
            <person name="Meyerdierks A."/>
            <person name="Storesund J.E."/>
            <person name="Kallscheuer N."/>
            <person name="Luecker S."/>
            <person name="Lage O.M."/>
            <person name="Pohl T."/>
            <person name="Merkel B.J."/>
            <person name="Hornburger P."/>
            <person name="Mueller R.-W."/>
            <person name="Bruemmer F."/>
            <person name="Labrenz M."/>
            <person name="Spormann A.M."/>
            <person name="Op den Camp H."/>
            <person name="Overmann J."/>
            <person name="Amann R."/>
            <person name="Jetten M.S.M."/>
            <person name="Mascher T."/>
            <person name="Medema M.H."/>
            <person name="Devos D.P."/>
            <person name="Kaster A.-K."/>
            <person name="Ovreas L."/>
            <person name="Rohde M."/>
            <person name="Galperin M.Y."/>
            <person name="Jogler C."/>
        </authorList>
    </citation>
    <scope>NUCLEOTIDE SEQUENCE [LARGE SCALE GENOMIC DNA]</scope>
    <source>
        <strain evidence="1 2">ETA_A1</strain>
    </source>
</reference>
<evidence type="ECO:0000313" key="1">
    <source>
        <dbReference type="EMBL" id="QDU21713.1"/>
    </source>
</evidence>
<name>A0A517XW27_9BACT</name>
<accession>A0A517XW27</accession>
<dbReference type="EMBL" id="CP036273">
    <property type="protein sequence ID" value="QDU21713.1"/>
    <property type="molecule type" value="Genomic_DNA"/>
</dbReference>